<dbReference type="Proteomes" id="UP000225379">
    <property type="component" value="Unassembled WGS sequence"/>
</dbReference>
<name>A0A2B8BKA9_9PROT</name>
<protein>
    <recommendedName>
        <fullName evidence="3">Glyoxalase</fullName>
    </recommendedName>
</protein>
<reference evidence="2" key="1">
    <citation type="submission" date="2017-10" db="EMBL/GenBank/DDBJ databases">
        <authorList>
            <person name="Kravchenko I.K."/>
            <person name="Grouzdev D.S."/>
        </authorList>
    </citation>
    <scope>NUCLEOTIDE SEQUENCE [LARGE SCALE GENOMIC DNA]</scope>
    <source>
        <strain evidence="2">B2</strain>
    </source>
</reference>
<evidence type="ECO:0008006" key="3">
    <source>
        <dbReference type="Google" id="ProtNLM"/>
    </source>
</evidence>
<organism evidence="1 2">
    <name type="scientific">Azospirillum palustre</name>
    <dbReference type="NCBI Taxonomy" id="2044885"/>
    <lineage>
        <taxon>Bacteria</taxon>
        <taxon>Pseudomonadati</taxon>
        <taxon>Pseudomonadota</taxon>
        <taxon>Alphaproteobacteria</taxon>
        <taxon>Rhodospirillales</taxon>
        <taxon>Azospirillaceae</taxon>
        <taxon>Azospirillum</taxon>
    </lineage>
</organism>
<evidence type="ECO:0000313" key="2">
    <source>
        <dbReference type="Proteomes" id="UP000225379"/>
    </source>
</evidence>
<comment type="caution">
    <text evidence="1">The sequence shown here is derived from an EMBL/GenBank/DDBJ whole genome shotgun (WGS) entry which is preliminary data.</text>
</comment>
<gene>
    <name evidence="1" type="ORF">CRT60_09490</name>
</gene>
<dbReference type="AlphaFoldDB" id="A0A2B8BKA9"/>
<keyword evidence="2" id="KW-1185">Reference proteome</keyword>
<sequence>MSLPVFFLPEAETDLREAQAWYDSRSFGLGDRFFAAVDGTVLRIGESPFQFPLVHTNSRRA</sequence>
<accession>A0A2B8BKA9</accession>
<evidence type="ECO:0000313" key="1">
    <source>
        <dbReference type="EMBL" id="PGH58159.1"/>
    </source>
</evidence>
<dbReference type="EMBL" id="PDKW01000039">
    <property type="protein sequence ID" value="PGH58159.1"/>
    <property type="molecule type" value="Genomic_DNA"/>
</dbReference>
<proteinExistence type="predicted"/>